<accession>A0A5J9W2W0</accession>
<name>A0A5J9W2W0_9POAL</name>
<dbReference type="Gramene" id="TVU42236">
    <property type="protein sequence ID" value="TVU42236"/>
    <property type="gene ID" value="EJB05_08630"/>
</dbReference>
<gene>
    <name evidence="1" type="ORF">EJB05_08630</name>
</gene>
<protein>
    <submittedName>
        <fullName evidence="1">Uncharacterized protein</fullName>
    </submittedName>
</protein>
<comment type="caution">
    <text evidence="1">The sequence shown here is derived from an EMBL/GenBank/DDBJ whole genome shotgun (WGS) entry which is preliminary data.</text>
</comment>
<dbReference type="AlphaFoldDB" id="A0A5J9W2W0"/>
<dbReference type="OrthoDB" id="567237at2759"/>
<dbReference type="Proteomes" id="UP000324897">
    <property type="component" value="Unassembled WGS sequence"/>
</dbReference>
<evidence type="ECO:0000313" key="2">
    <source>
        <dbReference type="Proteomes" id="UP000324897"/>
    </source>
</evidence>
<proteinExistence type="predicted"/>
<dbReference type="PANTHER" id="PTHR46859:SF6">
    <property type="entry name" value="TRANSMEMBRANE FRAGILE-X-F-ASSOCIATED PROTEIN"/>
    <property type="match status" value="1"/>
</dbReference>
<keyword evidence="2" id="KW-1185">Reference proteome</keyword>
<dbReference type="EMBL" id="RWGY01000005">
    <property type="protein sequence ID" value="TVU42236.1"/>
    <property type="molecule type" value="Genomic_DNA"/>
</dbReference>
<evidence type="ECO:0000313" key="1">
    <source>
        <dbReference type="EMBL" id="TVU42236.1"/>
    </source>
</evidence>
<sequence length="159" mass="18147">MLIMVTWPHRIIFIPLFHGIFARGRFSMPAPLLTWITHPSVDLKVVFLHLLAFEAVLLIDNLRTFSLALRKASAAVWVTFRLMQSLNYCLELLDGKTIFLLKDKGTVIYPIVDNNDVFIREDYSDIRLSVLWDLLGSLDSLEFLTGKASIYEVSKCSGN</sequence>
<reference evidence="1 2" key="1">
    <citation type="journal article" date="2019" name="Sci. Rep.">
        <title>A high-quality genome of Eragrostis curvula grass provides insights into Poaceae evolution and supports new strategies to enhance forage quality.</title>
        <authorList>
            <person name="Carballo J."/>
            <person name="Santos B.A.C.M."/>
            <person name="Zappacosta D."/>
            <person name="Garbus I."/>
            <person name="Selva J.P."/>
            <person name="Gallo C.A."/>
            <person name="Diaz A."/>
            <person name="Albertini E."/>
            <person name="Caccamo M."/>
            <person name="Echenique V."/>
        </authorList>
    </citation>
    <scope>NUCLEOTIDE SEQUENCE [LARGE SCALE GENOMIC DNA]</scope>
    <source>
        <strain evidence="2">cv. Victoria</strain>
        <tissue evidence="1">Leaf</tissue>
    </source>
</reference>
<organism evidence="1 2">
    <name type="scientific">Eragrostis curvula</name>
    <name type="common">weeping love grass</name>
    <dbReference type="NCBI Taxonomy" id="38414"/>
    <lineage>
        <taxon>Eukaryota</taxon>
        <taxon>Viridiplantae</taxon>
        <taxon>Streptophyta</taxon>
        <taxon>Embryophyta</taxon>
        <taxon>Tracheophyta</taxon>
        <taxon>Spermatophyta</taxon>
        <taxon>Magnoliopsida</taxon>
        <taxon>Liliopsida</taxon>
        <taxon>Poales</taxon>
        <taxon>Poaceae</taxon>
        <taxon>PACMAD clade</taxon>
        <taxon>Chloridoideae</taxon>
        <taxon>Eragrostideae</taxon>
        <taxon>Eragrostidinae</taxon>
        <taxon>Eragrostis</taxon>
    </lineage>
</organism>
<feature type="non-terminal residue" evidence="1">
    <location>
        <position position="159"/>
    </location>
</feature>
<feature type="non-terminal residue" evidence="1">
    <location>
        <position position="1"/>
    </location>
</feature>
<dbReference type="PANTHER" id="PTHR46859">
    <property type="entry name" value="TRANSMEMBRANE FRAGILE-X-F-ASSOCIATED PROTEIN"/>
    <property type="match status" value="1"/>
</dbReference>